<sequence length="539" mass="60351">MTESPLAPAEASDQQVVRSTVPPNRMEGDTPNTAATEVNVAKKITKKLEAPACPAASSGDASRTAAKPDQSRVSGFANFGLNAHPIKYVGRKDTGANNNVYKLTRASAIQSSSSAPQRRVVEAVDMDELEELLIPANHLQTYRERGSLPIDPRPKMPNYLKYDGAVVTNLGWRPMHNQNARIVRGPMETPREDGSINKYSTEQDILVEKLRKHAAVAEERSIQQLNDDRELAELVEEFEKPLVDEKYFGLENYLQHSGLSEEGRLIDRNEHDNQLDAQLGRLDGNKEEANAGKKKHTHRATVLSDKLQPDPDASSSRPSIPKKAVNGADSPDNANAVIQNSTSEPALERAGTFELIENNSDAVVVGQPAPEKLYVRLRRLDTDGDETFTFQNISHGSIDWSDKSHVLSINKWRYDIFRRRGIAAKRVNVFFHPEEEAWLMLFHKKIKLVVEAGHMIKLPGPVPTMEFFNKFFVGKVLQDAEGDDLLPREPRDESSMKSKFQHVNSGFKNMRNVMRKLLEGKKGGVLYVPVITEEEFLLY</sequence>
<dbReference type="AlphaFoldDB" id="A0A7U2F686"/>
<reference evidence="3" key="1">
    <citation type="journal article" date="2021" name="BMC Genomics">
        <title>Chromosome-level genome assembly and manually-curated proteome of model necrotroph Parastagonospora nodorum Sn15 reveals a genome-wide trove of candidate effector homologs, and redundancy of virulence-related functions within an accessory chromosome.</title>
        <authorList>
            <person name="Bertazzoni S."/>
            <person name="Jones D.A.B."/>
            <person name="Phan H.T."/>
            <person name="Tan K.-C."/>
            <person name="Hane J.K."/>
        </authorList>
    </citation>
    <scope>NUCLEOTIDE SEQUENCE [LARGE SCALE GENOMIC DNA]</scope>
    <source>
        <strain evidence="3">SN15 / ATCC MYA-4574 / FGSC 10173)</strain>
    </source>
</reference>
<name>A0A7U2F686_PHANO</name>
<feature type="compositionally biased region" description="Polar residues" evidence="1">
    <location>
        <begin position="12"/>
        <end position="22"/>
    </location>
</feature>
<feature type="region of interest" description="Disordered" evidence="1">
    <location>
        <begin position="50"/>
        <end position="70"/>
    </location>
</feature>
<feature type="region of interest" description="Disordered" evidence="1">
    <location>
        <begin position="288"/>
        <end position="336"/>
    </location>
</feature>
<dbReference type="VEuPathDB" id="FungiDB:JI435_143990"/>
<evidence type="ECO:0000256" key="1">
    <source>
        <dbReference type="SAM" id="MobiDB-lite"/>
    </source>
</evidence>
<keyword evidence="3" id="KW-1185">Reference proteome</keyword>
<dbReference type="OrthoDB" id="3800368at2759"/>
<evidence type="ECO:0000313" key="3">
    <source>
        <dbReference type="Proteomes" id="UP000663193"/>
    </source>
</evidence>
<gene>
    <name evidence="2" type="ORF">JI435_143990</name>
</gene>
<evidence type="ECO:0000313" key="2">
    <source>
        <dbReference type="EMBL" id="QRC99489.1"/>
    </source>
</evidence>
<organism evidence="2 3">
    <name type="scientific">Phaeosphaeria nodorum (strain SN15 / ATCC MYA-4574 / FGSC 10173)</name>
    <name type="common">Glume blotch fungus</name>
    <name type="synonym">Parastagonospora nodorum</name>
    <dbReference type="NCBI Taxonomy" id="321614"/>
    <lineage>
        <taxon>Eukaryota</taxon>
        <taxon>Fungi</taxon>
        <taxon>Dikarya</taxon>
        <taxon>Ascomycota</taxon>
        <taxon>Pezizomycotina</taxon>
        <taxon>Dothideomycetes</taxon>
        <taxon>Pleosporomycetidae</taxon>
        <taxon>Pleosporales</taxon>
        <taxon>Pleosporineae</taxon>
        <taxon>Phaeosphaeriaceae</taxon>
        <taxon>Parastagonospora</taxon>
    </lineage>
</organism>
<protein>
    <submittedName>
        <fullName evidence="2">Uncharacterized protein</fullName>
    </submittedName>
</protein>
<dbReference type="Proteomes" id="UP000663193">
    <property type="component" value="Chromosome 9"/>
</dbReference>
<proteinExistence type="predicted"/>
<dbReference type="EMBL" id="CP069031">
    <property type="protein sequence ID" value="QRC99489.1"/>
    <property type="molecule type" value="Genomic_DNA"/>
</dbReference>
<accession>A0A7U2F686</accession>
<feature type="region of interest" description="Disordered" evidence="1">
    <location>
        <begin position="1"/>
        <end position="35"/>
    </location>
</feature>